<dbReference type="eggNOG" id="COG1595">
    <property type="taxonomic scope" value="Bacteria"/>
</dbReference>
<comment type="subunit">
    <text evidence="2">Interacts transiently with the RNA polymerase catalytic core formed by RpoA, RpoB, RpoC and RpoZ (2 alpha, 1 beta, 1 beta' and 1 omega subunit) to form the RNA polymerase holoenzyme that can initiate transcription.</text>
</comment>
<dbReference type="Pfam" id="PF04542">
    <property type="entry name" value="Sigma70_r2"/>
    <property type="match status" value="1"/>
</dbReference>
<evidence type="ECO:0000259" key="6">
    <source>
        <dbReference type="Pfam" id="PF04542"/>
    </source>
</evidence>
<dbReference type="SUPFAM" id="SSF88946">
    <property type="entry name" value="Sigma2 domain of RNA polymerase sigma factors"/>
    <property type="match status" value="1"/>
</dbReference>
<dbReference type="GO" id="GO:0003677">
    <property type="term" value="F:DNA binding"/>
    <property type="evidence" value="ECO:0007669"/>
    <property type="project" value="InterPro"/>
</dbReference>
<dbReference type="PANTHER" id="PTHR43133">
    <property type="entry name" value="RNA POLYMERASE ECF-TYPE SIGMA FACTO"/>
    <property type="match status" value="1"/>
</dbReference>
<dbReference type="InterPro" id="IPR032710">
    <property type="entry name" value="NTF2-like_dom_sf"/>
</dbReference>
<evidence type="ECO:0000256" key="5">
    <source>
        <dbReference type="ARBA" id="ARBA00023163"/>
    </source>
</evidence>
<dbReference type="PANTHER" id="PTHR43133:SF65">
    <property type="entry name" value="ECF RNA POLYMERASE SIGMA FACTOR SIGG"/>
    <property type="match status" value="1"/>
</dbReference>
<evidence type="ECO:0000313" key="9">
    <source>
        <dbReference type="EMBL" id="ADD45360.1"/>
    </source>
</evidence>
<dbReference type="HOGENOM" id="CLU_043648_0_0_11"/>
<dbReference type="Gene3D" id="1.10.10.10">
    <property type="entry name" value="Winged helix-like DNA-binding domain superfamily/Winged helix DNA-binding domain"/>
    <property type="match status" value="1"/>
</dbReference>
<comment type="similarity">
    <text evidence="1">Belongs to the sigma-70 factor family. ECF subfamily.</text>
</comment>
<dbReference type="Gene3D" id="3.10.450.50">
    <property type="match status" value="1"/>
</dbReference>
<evidence type="ECO:0000256" key="2">
    <source>
        <dbReference type="ARBA" id="ARBA00011344"/>
    </source>
</evidence>
<dbReference type="CDD" id="cd06171">
    <property type="entry name" value="Sigma70_r4"/>
    <property type="match status" value="1"/>
</dbReference>
<feature type="domain" description="RNA polymerase sigma-70 region 2" evidence="6">
    <location>
        <begin position="18"/>
        <end position="79"/>
    </location>
</feature>
<evidence type="ECO:0000313" key="10">
    <source>
        <dbReference type="Proteomes" id="UP000000844"/>
    </source>
</evidence>
<evidence type="ECO:0000259" key="7">
    <source>
        <dbReference type="Pfam" id="PF08281"/>
    </source>
</evidence>
<dbReference type="NCBIfam" id="NF006089">
    <property type="entry name" value="PRK08241.1"/>
    <property type="match status" value="1"/>
</dbReference>
<evidence type="ECO:0000256" key="4">
    <source>
        <dbReference type="ARBA" id="ARBA00023082"/>
    </source>
</evidence>
<dbReference type="InterPro" id="IPR013249">
    <property type="entry name" value="RNA_pol_sigma70_r4_t2"/>
</dbReference>
<dbReference type="InterPro" id="IPR039425">
    <property type="entry name" value="RNA_pol_sigma-70-like"/>
</dbReference>
<gene>
    <name evidence="9" type="ordered locus">Snas_5730</name>
</gene>
<dbReference type="InterPro" id="IPR013325">
    <property type="entry name" value="RNA_pol_sigma_r2"/>
</dbReference>
<sequence length="327" mass="36027">MSLLAAAQGGDEDAFARLVAGHRHELHVYCYRMLGSVEDAKDAVQETILAAWRGLAGFQQRASLRSWLYRIATNCCLRMSDKRPKRIVSWDHGPSRKPGDDLGTPVTEPIWLQPWPDDVSTIDPECADPATSYGRKESVGLAYVAALQRLPANQRAVLILREVLAFSAAEVAEQLGTSTQSVNSAMQRAKANLAQPVSVDEPRVDGLDAGQREAMDAFVSAFERADVPALVRLLAEDVRFTMPPLPAWFDGVADVTGFFAQRVFATPWRVTRVGFNGRPAMACYQGIEGEFRLGTLTIPHFRDGRVVWIASFLDPLLLARLGLPPRL</sequence>
<dbReference type="OrthoDB" id="3500555at2"/>
<dbReference type="SUPFAM" id="SSF54427">
    <property type="entry name" value="NTF2-like"/>
    <property type="match status" value="1"/>
</dbReference>
<dbReference type="NCBIfam" id="TIGR02937">
    <property type="entry name" value="sigma70-ECF"/>
    <property type="match status" value="1"/>
</dbReference>
<dbReference type="RefSeq" id="WP_013020931.1">
    <property type="nucleotide sequence ID" value="NC_013947.1"/>
</dbReference>
<dbReference type="InterPro" id="IPR014305">
    <property type="entry name" value="RNA_pol_sigma-G_actinobac"/>
</dbReference>
<evidence type="ECO:0000259" key="8">
    <source>
        <dbReference type="Pfam" id="PF12680"/>
    </source>
</evidence>
<dbReference type="AlphaFoldDB" id="D3PY31"/>
<dbReference type="NCBIfam" id="TIGR02960">
    <property type="entry name" value="SigX5"/>
    <property type="match status" value="1"/>
</dbReference>
<dbReference type="InterPro" id="IPR007627">
    <property type="entry name" value="RNA_pol_sigma70_r2"/>
</dbReference>
<accession>D3PY31</accession>
<reference evidence="9 10" key="1">
    <citation type="journal article" date="2009" name="Stand. Genomic Sci.">
        <title>Complete genome sequence of Stackebrandtia nassauensis type strain (LLR-40K-21).</title>
        <authorList>
            <person name="Munk C."/>
            <person name="Lapidus A."/>
            <person name="Copeland A."/>
            <person name="Jando M."/>
            <person name="Mayilraj S."/>
            <person name="Glavina Del Rio T."/>
            <person name="Nolan M."/>
            <person name="Chen F."/>
            <person name="Lucas S."/>
            <person name="Tice H."/>
            <person name="Cheng J.F."/>
            <person name="Han C."/>
            <person name="Detter J.C."/>
            <person name="Bruce D."/>
            <person name="Goodwin L."/>
            <person name="Chain P."/>
            <person name="Pitluck S."/>
            <person name="Goker M."/>
            <person name="Ovchinikova G."/>
            <person name="Pati A."/>
            <person name="Ivanova N."/>
            <person name="Mavromatis K."/>
            <person name="Chen A."/>
            <person name="Palaniappan K."/>
            <person name="Land M."/>
            <person name="Hauser L."/>
            <person name="Chang Y.J."/>
            <person name="Jeffries C.D."/>
            <person name="Bristow J."/>
            <person name="Eisen J.A."/>
            <person name="Markowitz V."/>
            <person name="Hugenholtz P."/>
            <person name="Kyrpides N.C."/>
            <person name="Klenk H.P."/>
        </authorList>
    </citation>
    <scope>NUCLEOTIDE SEQUENCE [LARGE SCALE GENOMIC DNA]</scope>
    <source>
        <strain evidence="10">DSM 44728 / CIP 108903 / NRRL B-16338 / NBRC 102104 / LLR-40K-21</strain>
    </source>
</reference>
<dbReference type="GO" id="GO:0016987">
    <property type="term" value="F:sigma factor activity"/>
    <property type="evidence" value="ECO:0007669"/>
    <property type="project" value="UniProtKB-KW"/>
</dbReference>
<dbReference type="InterPro" id="IPR014284">
    <property type="entry name" value="RNA_pol_sigma-70_dom"/>
</dbReference>
<dbReference type="EMBL" id="CP001778">
    <property type="protein sequence ID" value="ADD45360.1"/>
    <property type="molecule type" value="Genomic_DNA"/>
</dbReference>
<feature type="domain" description="SnoaL-like" evidence="8">
    <location>
        <begin position="217"/>
        <end position="307"/>
    </location>
</feature>
<keyword evidence="3" id="KW-0805">Transcription regulation</keyword>
<feature type="domain" description="RNA polymerase sigma factor 70 region 4 type 2" evidence="7">
    <location>
        <begin position="143"/>
        <end position="193"/>
    </location>
</feature>
<dbReference type="Pfam" id="PF08281">
    <property type="entry name" value="Sigma70_r4_2"/>
    <property type="match status" value="1"/>
</dbReference>
<dbReference type="Proteomes" id="UP000000844">
    <property type="component" value="Chromosome"/>
</dbReference>
<keyword evidence="4" id="KW-0731">Sigma factor</keyword>
<protein>
    <submittedName>
        <fullName evidence="9">RNA polymerase, sigma-24 subunit, ECF subfamily</fullName>
    </submittedName>
</protein>
<dbReference type="InterPro" id="IPR013324">
    <property type="entry name" value="RNA_pol_sigma_r3/r4-like"/>
</dbReference>
<dbReference type="InterPro" id="IPR036388">
    <property type="entry name" value="WH-like_DNA-bd_sf"/>
</dbReference>
<dbReference type="eggNOG" id="COG3631">
    <property type="taxonomic scope" value="Bacteria"/>
</dbReference>
<organism evidence="9 10">
    <name type="scientific">Stackebrandtia nassauensis (strain DSM 44728 / CIP 108903 / NRRL B-16338 / NBRC 102104 / LLR-40K-21)</name>
    <dbReference type="NCBI Taxonomy" id="446470"/>
    <lineage>
        <taxon>Bacteria</taxon>
        <taxon>Bacillati</taxon>
        <taxon>Actinomycetota</taxon>
        <taxon>Actinomycetes</taxon>
        <taxon>Glycomycetales</taxon>
        <taxon>Glycomycetaceae</taxon>
        <taxon>Stackebrandtia</taxon>
    </lineage>
</organism>
<dbReference type="Gene3D" id="1.10.1740.10">
    <property type="match status" value="1"/>
</dbReference>
<proteinExistence type="inferred from homology"/>
<dbReference type="KEGG" id="sna:Snas_5730"/>
<evidence type="ECO:0000256" key="3">
    <source>
        <dbReference type="ARBA" id="ARBA00023015"/>
    </source>
</evidence>
<keyword evidence="5" id="KW-0804">Transcription</keyword>
<evidence type="ECO:0000256" key="1">
    <source>
        <dbReference type="ARBA" id="ARBA00010641"/>
    </source>
</evidence>
<dbReference type="SUPFAM" id="SSF88659">
    <property type="entry name" value="Sigma3 and sigma4 domains of RNA polymerase sigma factors"/>
    <property type="match status" value="1"/>
</dbReference>
<dbReference type="GO" id="GO:0006352">
    <property type="term" value="P:DNA-templated transcription initiation"/>
    <property type="evidence" value="ECO:0007669"/>
    <property type="project" value="InterPro"/>
</dbReference>
<keyword evidence="10" id="KW-1185">Reference proteome</keyword>
<dbReference type="STRING" id="446470.Snas_5730"/>
<dbReference type="Pfam" id="PF12680">
    <property type="entry name" value="SnoaL_2"/>
    <property type="match status" value="1"/>
</dbReference>
<dbReference type="InterPro" id="IPR037401">
    <property type="entry name" value="SnoaL-like"/>
</dbReference>
<name>D3PY31_STANL</name>